<sequence length="582" mass="68833">MPQGINASSHQMKPSYDGFSQTNIDNFFLSYDQQSQNQQLQQQSQQYGQSILRPNMQNNYYYNFNNNYGPTSNNNIQIGQTAQLKPAQRSNIPTKSIEVQVTPEKLEEETLNEGESKLKKRRRRQRKQKSKESDKYPIVRNPNEENWQYEYQKYAQQYASVYMPNQYMMPQARFQQPPYYYQQQNYMIGTQNPFMYMQQHHQNLAGFMPDQAAPSQPPQQSFDDLKFKEHMRDYFRTMFYPFQNEQLKELVLQIDIYIQLLYQMLLLEGKSKSTIDNNSIQDKNGISNDKIKYKIYSLLYDFQKKKEQTLKPFKLPEYKIPLIVNSDQEALVMNPQDSFIDESSQTVDYKIIEGQQPPSNTTFNSSHNNRRKFSYVDDNFLLLGLRQYGYKEVELIRNNWLPNKSSNEIKHRYKNLTCAKAPDNIIKRWKLTHNIPLNDNEEKQLAKAIKWFGSNTNREYQNIVSDHSRAERFGQLMLEDDEGQKDFEEINLDKVLEDEKNSDENDESLYDDEEDSQEQLNNLQDLLANYVQDGEKNQEEGTIISIDQSEVNPKSLKQDMSALNDEINDDNEADELYEEVEL</sequence>
<feature type="compositionally biased region" description="Polar residues" evidence="5">
    <location>
        <begin position="82"/>
        <end position="99"/>
    </location>
</feature>
<keyword evidence="1" id="KW-0805">Transcription regulation</keyword>
<name>A0A078A1R5_STYLE</name>
<feature type="coiled-coil region" evidence="4">
    <location>
        <begin position="513"/>
        <end position="540"/>
    </location>
</feature>
<keyword evidence="7" id="KW-1185">Reference proteome</keyword>
<dbReference type="GO" id="GO:0005634">
    <property type="term" value="C:nucleus"/>
    <property type="evidence" value="ECO:0007669"/>
    <property type="project" value="TreeGrafter"/>
</dbReference>
<feature type="compositionally biased region" description="Basic residues" evidence="5">
    <location>
        <begin position="118"/>
        <end position="129"/>
    </location>
</feature>
<keyword evidence="2" id="KW-0804">Transcription</keyword>
<dbReference type="PANTHER" id="PTHR16088">
    <property type="entry name" value="YY1 ASSOCIATED PROTEIN-RELATED"/>
    <property type="match status" value="1"/>
</dbReference>
<dbReference type="SUPFAM" id="SSF46689">
    <property type="entry name" value="Homeodomain-like"/>
    <property type="match status" value="1"/>
</dbReference>
<evidence type="ECO:0000256" key="1">
    <source>
        <dbReference type="ARBA" id="ARBA00023015"/>
    </source>
</evidence>
<evidence type="ECO:0000256" key="5">
    <source>
        <dbReference type="SAM" id="MobiDB-lite"/>
    </source>
</evidence>
<keyword evidence="4" id="KW-0175">Coiled coil</keyword>
<feature type="region of interest" description="Disordered" evidence="5">
    <location>
        <begin position="561"/>
        <end position="582"/>
    </location>
</feature>
<feature type="region of interest" description="Disordered" evidence="5">
    <location>
        <begin position="82"/>
        <end position="138"/>
    </location>
</feature>
<feature type="compositionally biased region" description="Acidic residues" evidence="5">
    <location>
        <begin position="566"/>
        <end position="582"/>
    </location>
</feature>
<evidence type="ECO:0000256" key="3">
    <source>
        <dbReference type="ARBA" id="ARBA00023242"/>
    </source>
</evidence>
<dbReference type="OrthoDB" id="313490at2759"/>
<evidence type="ECO:0008006" key="8">
    <source>
        <dbReference type="Google" id="ProtNLM"/>
    </source>
</evidence>
<dbReference type="InParanoid" id="A0A078A1R5"/>
<evidence type="ECO:0000313" key="7">
    <source>
        <dbReference type="Proteomes" id="UP000039865"/>
    </source>
</evidence>
<dbReference type="CDD" id="cd00167">
    <property type="entry name" value="SANT"/>
    <property type="match status" value="1"/>
</dbReference>
<dbReference type="Proteomes" id="UP000039865">
    <property type="component" value="Unassembled WGS sequence"/>
</dbReference>
<dbReference type="GO" id="GO:0006355">
    <property type="term" value="P:regulation of DNA-templated transcription"/>
    <property type="evidence" value="ECO:0007669"/>
    <property type="project" value="TreeGrafter"/>
</dbReference>
<dbReference type="InterPro" id="IPR052435">
    <property type="entry name" value="YY1-Transcr_Regul"/>
</dbReference>
<organism evidence="6 7">
    <name type="scientific">Stylonychia lemnae</name>
    <name type="common">Ciliate</name>
    <dbReference type="NCBI Taxonomy" id="5949"/>
    <lineage>
        <taxon>Eukaryota</taxon>
        <taxon>Sar</taxon>
        <taxon>Alveolata</taxon>
        <taxon>Ciliophora</taxon>
        <taxon>Intramacronucleata</taxon>
        <taxon>Spirotrichea</taxon>
        <taxon>Stichotrichia</taxon>
        <taxon>Sporadotrichida</taxon>
        <taxon>Oxytrichidae</taxon>
        <taxon>Stylonychinae</taxon>
        <taxon>Stylonychia</taxon>
    </lineage>
</organism>
<evidence type="ECO:0000313" key="6">
    <source>
        <dbReference type="EMBL" id="CDW76055.1"/>
    </source>
</evidence>
<evidence type="ECO:0000256" key="2">
    <source>
        <dbReference type="ARBA" id="ARBA00023163"/>
    </source>
</evidence>
<dbReference type="PANTHER" id="PTHR16088:SF3">
    <property type="entry name" value="GON-4-LIKE PROTEIN"/>
    <property type="match status" value="1"/>
</dbReference>
<keyword evidence="3" id="KW-0539">Nucleus</keyword>
<evidence type="ECO:0000256" key="4">
    <source>
        <dbReference type="SAM" id="Coils"/>
    </source>
</evidence>
<protein>
    <recommendedName>
        <fullName evidence="8">Myb-like domain-containing protein</fullName>
    </recommendedName>
</protein>
<gene>
    <name evidence="6" type="primary">Contig15768.g16806</name>
    <name evidence="6" type="ORF">STYLEM_5051</name>
</gene>
<dbReference type="EMBL" id="CCKQ01004905">
    <property type="protein sequence ID" value="CDW76055.1"/>
    <property type="molecule type" value="Genomic_DNA"/>
</dbReference>
<dbReference type="InterPro" id="IPR001005">
    <property type="entry name" value="SANT/Myb"/>
</dbReference>
<proteinExistence type="predicted"/>
<dbReference type="AlphaFoldDB" id="A0A078A1R5"/>
<reference evidence="6 7" key="1">
    <citation type="submission" date="2014-06" db="EMBL/GenBank/DDBJ databases">
        <authorList>
            <person name="Swart Estienne"/>
        </authorList>
    </citation>
    <scope>NUCLEOTIDE SEQUENCE [LARGE SCALE GENOMIC DNA]</scope>
    <source>
        <strain evidence="6 7">130c</strain>
    </source>
</reference>
<dbReference type="GO" id="GO:0003712">
    <property type="term" value="F:transcription coregulator activity"/>
    <property type="evidence" value="ECO:0007669"/>
    <property type="project" value="TreeGrafter"/>
</dbReference>
<accession>A0A078A1R5</accession>
<dbReference type="InterPro" id="IPR009057">
    <property type="entry name" value="Homeodomain-like_sf"/>
</dbReference>